<keyword evidence="6 8" id="KW-1133">Transmembrane helix</keyword>
<dbReference type="InterPro" id="IPR051447">
    <property type="entry name" value="Lipoprotein-release_system"/>
</dbReference>
<dbReference type="Proteomes" id="UP000006746">
    <property type="component" value="Unassembled WGS sequence"/>
</dbReference>
<feature type="transmembrane region" description="Helical" evidence="8">
    <location>
        <begin position="381"/>
        <end position="401"/>
    </location>
</feature>
<dbReference type="InterPro" id="IPR011925">
    <property type="entry name" value="LolCE_TM"/>
</dbReference>
<evidence type="ECO:0000256" key="1">
    <source>
        <dbReference type="ARBA" id="ARBA00004651"/>
    </source>
</evidence>
<proteinExistence type="inferred from homology"/>
<dbReference type="NCBIfam" id="TIGR02212">
    <property type="entry name" value="lolCE"/>
    <property type="match status" value="1"/>
</dbReference>
<evidence type="ECO:0000256" key="3">
    <source>
        <dbReference type="ARBA" id="ARBA00022448"/>
    </source>
</evidence>
<dbReference type="eggNOG" id="COG4591">
    <property type="taxonomic scope" value="Bacteria"/>
</dbReference>
<comment type="caution">
    <text evidence="11">The sequence shown here is derived from an EMBL/GenBank/DDBJ whole genome shotgun (WGS) entry which is preliminary data.</text>
</comment>
<feature type="transmembrane region" description="Helical" evidence="8">
    <location>
        <begin position="316"/>
        <end position="342"/>
    </location>
</feature>
<organism evidence="11 12">
    <name type="scientific">Oceanibaculum indicum P24</name>
    <dbReference type="NCBI Taxonomy" id="1207063"/>
    <lineage>
        <taxon>Bacteria</taxon>
        <taxon>Pseudomonadati</taxon>
        <taxon>Pseudomonadota</taxon>
        <taxon>Alphaproteobacteria</taxon>
        <taxon>Rhodospirillales</taxon>
        <taxon>Oceanibaculaceae</taxon>
        <taxon>Oceanibaculum</taxon>
    </lineage>
</organism>
<dbReference type="InterPro" id="IPR025857">
    <property type="entry name" value="MacB_PCD"/>
</dbReference>
<dbReference type="PANTHER" id="PTHR30489:SF0">
    <property type="entry name" value="LIPOPROTEIN-RELEASING SYSTEM TRANSMEMBRANE PROTEIN LOLE"/>
    <property type="match status" value="1"/>
</dbReference>
<dbReference type="GO" id="GO:0044874">
    <property type="term" value="P:lipoprotein localization to outer membrane"/>
    <property type="evidence" value="ECO:0007669"/>
    <property type="project" value="TreeGrafter"/>
</dbReference>
<feature type="transmembrane region" description="Helical" evidence="8">
    <location>
        <begin position="272"/>
        <end position="296"/>
    </location>
</feature>
<evidence type="ECO:0000256" key="7">
    <source>
        <dbReference type="ARBA" id="ARBA00023136"/>
    </source>
</evidence>
<dbReference type="GO" id="GO:0098797">
    <property type="term" value="C:plasma membrane protein complex"/>
    <property type="evidence" value="ECO:0007669"/>
    <property type="project" value="TreeGrafter"/>
</dbReference>
<comment type="similarity">
    <text evidence="2">Belongs to the ABC-4 integral membrane protein family. LolC/E subfamily.</text>
</comment>
<dbReference type="InterPro" id="IPR003838">
    <property type="entry name" value="ABC3_permease_C"/>
</dbReference>
<keyword evidence="11" id="KW-0449">Lipoprotein</keyword>
<name>K2JLK6_9PROT</name>
<dbReference type="Pfam" id="PF12704">
    <property type="entry name" value="MacB_PCD"/>
    <property type="match status" value="1"/>
</dbReference>
<keyword evidence="12" id="KW-1185">Reference proteome</keyword>
<evidence type="ECO:0000259" key="10">
    <source>
        <dbReference type="Pfam" id="PF12704"/>
    </source>
</evidence>
<dbReference type="RefSeq" id="WP_008944723.1">
    <property type="nucleotide sequence ID" value="NZ_AMRL01000012.1"/>
</dbReference>
<feature type="domain" description="ABC3 transporter permease C-terminal" evidence="9">
    <location>
        <begin position="275"/>
        <end position="408"/>
    </location>
</feature>
<evidence type="ECO:0000256" key="5">
    <source>
        <dbReference type="ARBA" id="ARBA00022692"/>
    </source>
</evidence>
<sequence length="415" mass="45328">MIFSAFERMVAFRYLRARRQEGFISVIAGFSLLGIALGVATLIIVMSVMNGFRAELLGRILGVNGHLTIFAQQGPLPGYAGMVDQVQLVEGVTMAFPQVEGQVMATANGVASGALVKGMRREDVQRRALLSNAIMAGSLDAFEGNDAVMIGTRMAQRMNLTVGNQITLISPQSNPTAFGSIPRLKSYTVAALFEVGMYEYDNSFIYMPMEAAQTFFRLGDAVTGIDILLDDPDAVRSLREAITTAIGPGKRLYDWQQANSSFFTAIQVERNVMFLILTLIILVAAFNIISSLIMLVKDKGRDIAVLRTMGASRGMIMRIFFMTGASIGVVGTLAGFVLGLLFCLNIETIRKGVEFLTGTELFSAEIYFLSRLPAKVDTSEVITVVLMALILSFLATIYPAWRAARQDPVEALRYE</sequence>
<reference evidence="11 12" key="1">
    <citation type="journal article" date="2012" name="J. Bacteriol.">
        <title>Genome Sequence of Oceanibaculum indicum Type Strain P24.</title>
        <authorList>
            <person name="Lai Q."/>
            <person name="Shao Z."/>
        </authorList>
    </citation>
    <scope>NUCLEOTIDE SEQUENCE [LARGE SCALE GENOMIC DNA]</scope>
    <source>
        <strain evidence="11 12">P24</strain>
    </source>
</reference>
<evidence type="ECO:0000256" key="4">
    <source>
        <dbReference type="ARBA" id="ARBA00022475"/>
    </source>
</evidence>
<accession>K2JLK6</accession>
<keyword evidence="4" id="KW-1003">Cell membrane</keyword>
<dbReference type="STRING" id="1207063.P24_10585"/>
<evidence type="ECO:0000259" key="9">
    <source>
        <dbReference type="Pfam" id="PF02687"/>
    </source>
</evidence>
<dbReference type="Pfam" id="PF02687">
    <property type="entry name" value="FtsX"/>
    <property type="match status" value="1"/>
</dbReference>
<keyword evidence="7 8" id="KW-0472">Membrane</keyword>
<dbReference type="EMBL" id="AMRL01000012">
    <property type="protein sequence ID" value="EKE75297.1"/>
    <property type="molecule type" value="Genomic_DNA"/>
</dbReference>
<dbReference type="AlphaFoldDB" id="K2JLK6"/>
<keyword evidence="3" id="KW-0813">Transport</keyword>
<protein>
    <submittedName>
        <fullName evidence="11">Lipoprotein ABC transporter</fullName>
    </submittedName>
</protein>
<evidence type="ECO:0000313" key="11">
    <source>
        <dbReference type="EMBL" id="EKE75297.1"/>
    </source>
</evidence>
<evidence type="ECO:0000313" key="12">
    <source>
        <dbReference type="Proteomes" id="UP000006746"/>
    </source>
</evidence>
<keyword evidence="5 8" id="KW-0812">Transmembrane</keyword>
<dbReference type="GO" id="GO:0042953">
    <property type="term" value="P:lipoprotein transport"/>
    <property type="evidence" value="ECO:0007669"/>
    <property type="project" value="InterPro"/>
</dbReference>
<dbReference type="PATRIC" id="fig|1207063.3.peg.2143"/>
<gene>
    <name evidence="11" type="ORF">P24_10585</name>
</gene>
<evidence type="ECO:0000256" key="2">
    <source>
        <dbReference type="ARBA" id="ARBA00005236"/>
    </source>
</evidence>
<comment type="subcellular location">
    <subcellularLocation>
        <location evidence="1">Cell membrane</location>
        <topology evidence="1">Multi-pass membrane protein</topology>
    </subcellularLocation>
</comment>
<feature type="transmembrane region" description="Helical" evidence="8">
    <location>
        <begin position="23"/>
        <end position="49"/>
    </location>
</feature>
<feature type="domain" description="MacB-like periplasmic core" evidence="10">
    <location>
        <begin position="31"/>
        <end position="244"/>
    </location>
</feature>
<dbReference type="PANTHER" id="PTHR30489">
    <property type="entry name" value="LIPOPROTEIN-RELEASING SYSTEM TRANSMEMBRANE PROTEIN LOLE"/>
    <property type="match status" value="1"/>
</dbReference>
<evidence type="ECO:0000256" key="6">
    <source>
        <dbReference type="ARBA" id="ARBA00022989"/>
    </source>
</evidence>
<evidence type="ECO:0000256" key="8">
    <source>
        <dbReference type="SAM" id="Phobius"/>
    </source>
</evidence>